<dbReference type="AlphaFoldDB" id="A0AB37CZU1"/>
<sequence>MDYVTLIEVFRSNLIDKGLLLDRLTYSNSPLHRRDILACSEMLNKAIMVYHEMIENDAIAPSEFIDSESYLLRNQVYKKEINENNLKKTIIYVFHHISPNSLTTEFSQCLGTLNSPNVFGQASPLNLQGVLLNIFEVVNSNFIFPAWCNVFYINGQKNRAIPNIALSSIEPQLSNAIDFFPDAIETLKTLYSIQLSDIELNIDDVFIRS</sequence>
<organism evidence="1 2">
    <name type="scientific">Acinetobacter nosocomialis</name>
    <dbReference type="NCBI Taxonomy" id="106654"/>
    <lineage>
        <taxon>Bacteria</taxon>
        <taxon>Pseudomonadati</taxon>
        <taxon>Pseudomonadota</taxon>
        <taxon>Gammaproteobacteria</taxon>
        <taxon>Moraxellales</taxon>
        <taxon>Moraxellaceae</taxon>
        <taxon>Acinetobacter</taxon>
        <taxon>Acinetobacter calcoaceticus/baumannii complex</taxon>
    </lineage>
</organism>
<reference evidence="1 2" key="1">
    <citation type="journal article" date="2021" name="MSphere">
        <title>Complete Genome Sequencing of Acinetobacter baumannii AC1633 and Acinetobacter nosocomialis AC1530 Unveils a Large Multidrug-Resistant Plasmid Encoding the NDM-1 and OXA-58 Carbapenemases.</title>
        <authorList>
            <person name="Alattraqchi A.G."/>
            <person name="Mohd Rani F."/>
            <person name="A. Rahman N.I."/>
            <person name="Ismail S."/>
            <person name="Cleary D.W."/>
            <person name="Clarke S.C."/>
            <person name="Yeo C.C."/>
        </authorList>
    </citation>
    <scope>NUCLEOTIDE SEQUENCE [LARGE SCALE GENOMIC DNA]</scope>
    <source>
        <strain evidence="1 2">AC1530</strain>
        <plasmid evidence="1">pAC1530</plasmid>
    </source>
</reference>
<dbReference type="Proteomes" id="UP000325778">
    <property type="component" value="Plasmid pAC1530"/>
</dbReference>
<gene>
    <name evidence="1" type="ORF">GD578_19590</name>
</gene>
<evidence type="ECO:0000313" key="1">
    <source>
        <dbReference type="EMBL" id="QGA46088.1"/>
    </source>
</evidence>
<protein>
    <submittedName>
        <fullName evidence="1">Uncharacterized protein</fullName>
    </submittedName>
</protein>
<dbReference type="EMBL" id="CP045561">
    <property type="protein sequence ID" value="QGA46088.1"/>
    <property type="molecule type" value="Genomic_DNA"/>
</dbReference>
<evidence type="ECO:0000313" key="2">
    <source>
        <dbReference type="Proteomes" id="UP000325778"/>
    </source>
</evidence>
<proteinExistence type="predicted"/>
<dbReference type="RefSeq" id="WP_061403610.1">
    <property type="nucleotide sequence ID" value="NZ_CP045561.1"/>
</dbReference>
<geneLocation type="plasmid" evidence="1 2">
    <name>pAC1530</name>
</geneLocation>
<accession>A0AB37CZU1</accession>
<name>A0AB37CZU1_ACINO</name>
<keyword evidence="1" id="KW-0614">Plasmid</keyword>